<protein>
    <submittedName>
        <fullName evidence="1">Uncharacterized protein</fullName>
    </submittedName>
</protein>
<accession>A0A9D3P7Y1</accession>
<name>A0A9D3P7Y1_9TELE</name>
<evidence type="ECO:0000313" key="2">
    <source>
        <dbReference type="Proteomes" id="UP000824219"/>
    </source>
</evidence>
<comment type="caution">
    <text evidence="1">The sequence shown here is derived from an EMBL/GenBank/DDBJ whole genome shotgun (WGS) entry which is preliminary data.</text>
</comment>
<dbReference type="PANTHER" id="PTHR37404:SF1">
    <property type="entry name" value="HCG1796489"/>
    <property type="match status" value="1"/>
</dbReference>
<sequence>MAKRNFANTSSGAAHVYVHPQALHTNSCKNAPLPPLLQRRVPGLPRYSITSHTEHDPKPVESVLRNVIYSKPAPHWRTHFLNGLAQKLRDSESVRLASVPSVSEMRDQYSGRSALYEPLDPHYRVLQTLHGQIHQSSVLLPREPELSTAHADYRRFSRSELAHLSPSNASPIHGHFTKSAPLPRLQAHKAPPSASSQLQLPCPPVPIPHGGRSSVYMDSFHVPAPLPMSSDTSMTVLAGTEENGRSLLQHILGVPEMYNTENQTYGKGRMVLV</sequence>
<gene>
    <name evidence="1" type="ORF">KOW79_001306</name>
</gene>
<proteinExistence type="predicted"/>
<dbReference type="OrthoDB" id="382863at2759"/>
<evidence type="ECO:0000313" key="1">
    <source>
        <dbReference type="EMBL" id="KAG7334710.1"/>
    </source>
</evidence>
<dbReference type="AlphaFoldDB" id="A0A9D3P7Y1"/>
<dbReference type="Proteomes" id="UP000824219">
    <property type="component" value="Linkage Group LG02"/>
</dbReference>
<dbReference type="EMBL" id="JAHKSW010000002">
    <property type="protein sequence ID" value="KAG7334710.1"/>
    <property type="molecule type" value="Genomic_DNA"/>
</dbReference>
<keyword evidence="2" id="KW-1185">Reference proteome</keyword>
<organism evidence="1 2">
    <name type="scientific">Hemibagrus wyckioides</name>
    <dbReference type="NCBI Taxonomy" id="337641"/>
    <lineage>
        <taxon>Eukaryota</taxon>
        <taxon>Metazoa</taxon>
        <taxon>Chordata</taxon>
        <taxon>Craniata</taxon>
        <taxon>Vertebrata</taxon>
        <taxon>Euteleostomi</taxon>
        <taxon>Actinopterygii</taxon>
        <taxon>Neopterygii</taxon>
        <taxon>Teleostei</taxon>
        <taxon>Ostariophysi</taxon>
        <taxon>Siluriformes</taxon>
        <taxon>Bagridae</taxon>
        <taxon>Hemibagrus</taxon>
    </lineage>
</organism>
<dbReference type="InterPro" id="IPR053347">
    <property type="entry name" value="Axonemal_MT_stabilizer"/>
</dbReference>
<dbReference type="PANTHER" id="PTHR37404">
    <property type="entry name" value="HCG1796489"/>
    <property type="match status" value="1"/>
</dbReference>
<reference evidence="1 2" key="1">
    <citation type="submission" date="2021-06" db="EMBL/GenBank/DDBJ databases">
        <title>Chromosome-level genome assembly of the red-tail catfish (Hemibagrus wyckioides).</title>
        <authorList>
            <person name="Shao F."/>
        </authorList>
    </citation>
    <scope>NUCLEOTIDE SEQUENCE [LARGE SCALE GENOMIC DNA]</scope>
    <source>
        <strain evidence="1">EC202008001</strain>
        <tissue evidence="1">Blood</tissue>
    </source>
</reference>